<evidence type="ECO:0000313" key="2">
    <source>
        <dbReference type="Proteomes" id="UP000254101"/>
    </source>
</evidence>
<protein>
    <submittedName>
        <fullName evidence="1">Uncharacterized protein</fullName>
    </submittedName>
</protein>
<dbReference type="AlphaFoldDB" id="A0A395LUP3"/>
<proteinExistence type="predicted"/>
<keyword evidence="2" id="KW-1185">Reference proteome</keyword>
<accession>A0A395LUP3</accession>
<gene>
    <name evidence="1" type="ORF">DL238_11425</name>
</gene>
<dbReference type="Proteomes" id="UP000254101">
    <property type="component" value="Unassembled WGS sequence"/>
</dbReference>
<name>A0A395LUP3_9SPHN</name>
<dbReference type="EMBL" id="QRBB01000001">
    <property type="protein sequence ID" value="RDS78150.1"/>
    <property type="molecule type" value="Genomic_DNA"/>
</dbReference>
<evidence type="ECO:0000313" key="1">
    <source>
        <dbReference type="EMBL" id="RDS78150.1"/>
    </source>
</evidence>
<reference evidence="1 2" key="1">
    <citation type="submission" date="2018-07" db="EMBL/GenBank/DDBJ databases">
        <title>Erythrobacter nanhaiensis sp. nov., a novel member of the genus Erythrobacter isolated from the South China Sea.</title>
        <authorList>
            <person name="Chen X."/>
            <person name="Liu J."/>
        </authorList>
    </citation>
    <scope>NUCLEOTIDE SEQUENCE [LARGE SCALE GENOMIC DNA]</scope>
    <source>
        <strain evidence="1 2">S-5</strain>
    </source>
</reference>
<comment type="caution">
    <text evidence="1">The sequence shown here is derived from an EMBL/GenBank/DDBJ whole genome shotgun (WGS) entry which is preliminary data.</text>
</comment>
<organism evidence="1 2">
    <name type="scientific">Alteriqipengyuania lutimaris</name>
    <dbReference type="NCBI Taxonomy" id="1538146"/>
    <lineage>
        <taxon>Bacteria</taxon>
        <taxon>Pseudomonadati</taxon>
        <taxon>Pseudomonadota</taxon>
        <taxon>Alphaproteobacteria</taxon>
        <taxon>Sphingomonadales</taxon>
        <taxon>Erythrobacteraceae</taxon>
        <taxon>Alteriqipengyuania</taxon>
    </lineage>
</organism>
<sequence length="74" mass="7534">MEYCKPFFAIDGARLDRAGVRKAACAVQRAGDGVAIVATGSIAGWIVSERSRGIRSVGIGAGDQCDGIAAAGHQ</sequence>